<dbReference type="OrthoDB" id="5424797at2759"/>
<organism evidence="3 4">
    <name type="scientific">Tolypocladium capitatum</name>
    <dbReference type="NCBI Taxonomy" id="45235"/>
    <lineage>
        <taxon>Eukaryota</taxon>
        <taxon>Fungi</taxon>
        <taxon>Dikarya</taxon>
        <taxon>Ascomycota</taxon>
        <taxon>Pezizomycotina</taxon>
        <taxon>Sordariomycetes</taxon>
        <taxon>Hypocreomycetidae</taxon>
        <taxon>Hypocreales</taxon>
        <taxon>Ophiocordycipitaceae</taxon>
        <taxon>Tolypocladium</taxon>
    </lineage>
</organism>
<evidence type="ECO:0000313" key="4">
    <source>
        <dbReference type="Proteomes" id="UP000236621"/>
    </source>
</evidence>
<evidence type="ECO:0000313" key="3">
    <source>
        <dbReference type="EMBL" id="PNY27852.1"/>
    </source>
</evidence>
<dbReference type="EMBL" id="NRSZ01000335">
    <property type="protein sequence ID" value="PNY27852.1"/>
    <property type="molecule type" value="Genomic_DNA"/>
</dbReference>
<dbReference type="SMART" id="SM00355">
    <property type="entry name" value="ZnF_C2H2"/>
    <property type="match status" value="2"/>
</dbReference>
<dbReference type="InterPro" id="IPR013087">
    <property type="entry name" value="Znf_C2H2_type"/>
</dbReference>
<comment type="caution">
    <text evidence="3">The sequence shown here is derived from an EMBL/GenBank/DDBJ whole genome shotgun (WGS) entry which is preliminary data.</text>
</comment>
<dbReference type="AlphaFoldDB" id="A0A2K3QJX4"/>
<protein>
    <recommendedName>
        <fullName evidence="2">C2H2-type domain-containing protein</fullName>
    </recommendedName>
</protein>
<gene>
    <name evidence="3" type="ORF">TCAP_02223</name>
</gene>
<feature type="region of interest" description="Disordered" evidence="1">
    <location>
        <begin position="171"/>
        <end position="197"/>
    </location>
</feature>
<feature type="region of interest" description="Disordered" evidence="1">
    <location>
        <begin position="1"/>
        <end position="67"/>
    </location>
</feature>
<proteinExistence type="predicted"/>
<name>A0A2K3QJX4_9HYPO</name>
<keyword evidence="4" id="KW-1185">Reference proteome</keyword>
<feature type="domain" description="C2H2-type" evidence="2">
    <location>
        <begin position="211"/>
        <end position="234"/>
    </location>
</feature>
<sequence>MSTSNGAYRDIRGFFPAQPAPTRTPKEKTSSSDEEDPLSVGSARLRAPGSRSGRPNERAAGPTLAATKSRIAVVLAASCRPKPLSVTSNSQHRIGAAKPVVPDLSQFKRQMAAKETPFPQPKTPNRTASSASTSAPPPSTQHRGRPKGWKPGMSYSTMRGHVPLGTRARHVRAKAPPPGFAKRRGRPPKPPSTPPRAVYNNLKPQFVEFLCEWTGCKAELHNLDTLRRHVYAIHNGGDKRACSWGKCGSMELAMEFQDAEQFISHVEEAHLVPFAWHVGDGPRNGEGGSRAVNGLGDEIPGFLKDAEGNQVTPSIRNQEVEDLAAWRVNRRRLRELLIRRNENLPDDELDDPRGEP</sequence>
<dbReference type="PROSITE" id="PS00028">
    <property type="entry name" value="ZINC_FINGER_C2H2_1"/>
    <property type="match status" value="1"/>
</dbReference>
<dbReference type="Proteomes" id="UP000236621">
    <property type="component" value="Unassembled WGS sequence"/>
</dbReference>
<reference evidence="3 4" key="1">
    <citation type="submission" date="2017-08" db="EMBL/GenBank/DDBJ databases">
        <title>Harnessing the power of phylogenomics to disentangle the directionality and signatures of interkingdom host jumping in the parasitic fungal genus Tolypocladium.</title>
        <authorList>
            <person name="Quandt C.A."/>
            <person name="Patterson W."/>
            <person name="Spatafora J.W."/>
        </authorList>
    </citation>
    <scope>NUCLEOTIDE SEQUENCE [LARGE SCALE GENOMIC DNA]</scope>
    <source>
        <strain evidence="3 4">CBS 113982</strain>
    </source>
</reference>
<evidence type="ECO:0000256" key="1">
    <source>
        <dbReference type="SAM" id="MobiDB-lite"/>
    </source>
</evidence>
<accession>A0A2K3QJX4</accession>
<feature type="region of interest" description="Disordered" evidence="1">
    <location>
        <begin position="82"/>
        <end position="154"/>
    </location>
</feature>
<dbReference type="STRING" id="45235.A0A2K3QJX4"/>
<evidence type="ECO:0000259" key="2">
    <source>
        <dbReference type="PROSITE" id="PS00028"/>
    </source>
</evidence>